<organism evidence="7 9">
    <name type="scientific">Flavobacterium lindanitolerans</name>
    <dbReference type="NCBI Taxonomy" id="428988"/>
    <lineage>
        <taxon>Bacteria</taxon>
        <taxon>Pseudomonadati</taxon>
        <taxon>Bacteroidota</taxon>
        <taxon>Flavobacteriia</taxon>
        <taxon>Flavobacteriales</taxon>
        <taxon>Flavobacteriaceae</taxon>
        <taxon>Flavobacterium</taxon>
    </lineage>
</organism>
<comment type="function">
    <text evidence="3">Lytic transglycosylase with a strong preference for naked glycan strands that lack stem peptides.</text>
</comment>
<evidence type="ECO:0000256" key="2">
    <source>
        <dbReference type="ARBA" id="ARBA00023316"/>
    </source>
</evidence>
<feature type="domain" description="RlpA-like protein double-psi beta-barrel" evidence="5">
    <location>
        <begin position="66"/>
        <end position="153"/>
    </location>
</feature>
<evidence type="ECO:0000256" key="4">
    <source>
        <dbReference type="RuleBase" id="RU003495"/>
    </source>
</evidence>
<evidence type="ECO:0000313" key="6">
    <source>
        <dbReference type="EMBL" id="PKW29062.1"/>
    </source>
</evidence>
<keyword evidence="8" id="KW-1185">Reference proteome</keyword>
<dbReference type="InterPro" id="IPR012997">
    <property type="entry name" value="RplA"/>
</dbReference>
<reference evidence="7 9" key="2">
    <citation type="submission" date="2018-10" db="EMBL/GenBank/DDBJ databases">
        <title>Genomic Encyclopedia of Archaeal and Bacterial Type Strains, Phase II (KMG-II): from individual species to whole genera.</title>
        <authorList>
            <person name="Goeker M."/>
        </authorList>
    </citation>
    <scope>NUCLEOTIDE SEQUENCE [LARGE SCALE GENOMIC DNA]</scope>
    <source>
        <strain evidence="7 9">DSM 21886</strain>
    </source>
</reference>
<keyword evidence="7" id="KW-0449">Lipoprotein</keyword>
<dbReference type="Proteomes" id="UP000233767">
    <property type="component" value="Unassembled WGS sequence"/>
</dbReference>
<dbReference type="Pfam" id="PF03330">
    <property type="entry name" value="DPBB_1"/>
    <property type="match status" value="1"/>
</dbReference>
<dbReference type="CDD" id="cd22268">
    <property type="entry name" value="DPBB_RlpA-like"/>
    <property type="match status" value="1"/>
</dbReference>
<dbReference type="InterPro" id="IPR009009">
    <property type="entry name" value="RlpA-like_DPBB"/>
</dbReference>
<reference evidence="6 8" key="1">
    <citation type="submission" date="2017-12" db="EMBL/GenBank/DDBJ databases">
        <title>Genomic Encyclopedia of Type Strains, Phase III (KMG-III): the genomes of soil and plant-associated and newly described type strains.</title>
        <authorList>
            <person name="Whitman W."/>
        </authorList>
    </citation>
    <scope>NUCLEOTIDE SEQUENCE [LARGE SCALE GENOMIC DNA]</scope>
    <source>
        <strain evidence="6 8">IP-10</strain>
    </source>
</reference>
<dbReference type="InterPro" id="IPR036908">
    <property type="entry name" value="RlpA-like_sf"/>
</dbReference>
<dbReference type="EMBL" id="PJND01000007">
    <property type="protein sequence ID" value="PKW29062.1"/>
    <property type="molecule type" value="Genomic_DNA"/>
</dbReference>
<evidence type="ECO:0000313" key="7">
    <source>
        <dbReference type="EMBL" id="RLJ35436.1"/>
    </source>
</evidence>
<feature type="signal peptide" evidence="3">
    <location>
        <begin position="1"/>
        <end position="23"/>
    </location>
</feature>
<dbReference type="PANTHER" id="PTHR34183:SF8">
    <property type="entry name" value="ENDOLYTIC PEPTIDOGLYCAN TRANSGLYCOSYLASE RLPA-RELATED"/>
    <property type="match status" value="1"/>
</dbReference>
<dbReference type="Gene3D" id="2.40.40.10">
    <property type="entry name" value="RlpA-like domain"/>
    <property type="match status" value="1"/>
</dbReference>
<dbReference type="PANTHER" id="PTHR34183">
    <property type="entry name" value="ENDOLYTIC PEPTIDOGLYCAN TRANSGLYCOSYLASE RLPA"/>
    <property type="match status" value="1"/>
</dbReference>
<gene>
    <name evidence="3" type="primary">rlpA</name>
    <name evidence="6" type="ORF">B0G92_0691</name>
    <name evidence="7" type="ORF">CLV50_0815</name>
</gene>
<proteinExistence type="inferred from homology"/>
<evidence type="ECO:0000256" key="1">
    <source>
        <dbReference type="ARBA" id="ARBA00023239"/>
    </source>
</evidence>
<dbReference type="GO" id="GO:0008932">
    <property type="term" value="F:lytic endotransglycosylase activity"/>
    <property type="evidence" value="ECO:0007669"/>
    <property type="project" value="UniProtKB-UniRule"/>
</dbReference>
<protein>
    <recommendedName>
        <fullName evidence="3">Probable endolytic peptidoglycan transglycosylase RlpA</fullName>
        <ecNumber evidence="3">4.2.2.-</ecNumber>
    </recommendedName>
</protein>
<dbReference type="GO" id="GO:0071555">
    <property type="term" value="P:cell wall organization"/>
    <property type="evidence" value="ECO:0007669"/>
    <property type="project" value="UniProtKB-KW"/>
</dbReference>
<keyword evidence="2 3" id="KW-0961">Cell wall biogenesis/degradation</keyword>
<dbReference type="EMBL" id="RCCB01000010">
    <property type="protein sequence ID" value="RLJ35436.1"/>
    <property type="molecule type" value="Genomic_DNA"/>
</dbReference>
<dbReference type="RefSeq" id="WP_101472011.1">
    <property type="nucleotide sequence ID" value="NZ_JAPJOL010000028.1"/>
</dbReference>
<dbReference type="NCBIfam" id="TIGR00413">
    <property type="entry name" value="rlpA"/>
    <property type="match status" value="1"/>
</dbReference>
<dbReference type="InterPro" id="IPR034718">
    <property type="entry name" value="RlpA"/>
</dbReference>
<dbReference type="Proteomes" id="UP000275027">
    <property type="component" value="Unassembled WGS sequence"/>
</dbReference>
<dbReference type="EC" id="4.2.2.-" evidence="3"/>
<evidence type="ECO:0000313" key="9">
    <source>
        <dbReference type="Proteomes" id="UP000275027"/>
    </source>
</evidence>
<sequence precursor="true">MKYKTTILLLAFIALVFSSGFSIQDRNFQKTPPEKTQAFQDSVKKVAIEDSLKLAESKKYKLHKKNAHASYYADKFTGRRTASGKIFDNKKYTAAHRKFPFGTKLRITNEANGKSVIVEVTDRGPFTKGKEIDLTKKAFMDIASSRYGGHLKVTIEIVQ</sequence>
<name>A0A497V7Z3_9FLAO</name>
<keyword evidence="1 3" id="KW-0456">Lyase</keyword>
<dbReference type="AlphaFoldDB" id="A0A497V7Z3"/>
<evidence type="ECO:0000313" key="8">
    <source>
        <dbReference type="Proteomes" id="UP000233767"/>
    </source>
</evidence>
<comment type="caution">
    <text evidence="7">The sequence shown here is derived from an EMBL/GenBank/DDBJ whole genome shotgun (WGS) entry which is preliminary data.</text>
</comment>
<dbReference type="HAMAP" id="MF_02071">
    <property type="entry name" value="RlpA"/>
    <property type="match status" value="1"/>
</dbReference>
<keyword evidence="3" id="KW-0732">Signal</keyword>
<evidence type="ECO:0000259" key="5">
    <source>
        <dbReference type="Pfam" id="PF03330"/>
    </source>
</evidence>
<dbReference type="GO" id="GO:0000270">
    <property type="term" value="P:peptidoglycan metabolic process"/>
    <property type="evidence" value="ECO:0007669"/>
    <property type="project" value="UniProtKB-UniRule"/>
</dbReference>
<evidence type="ECO:0000256" key="3">
    <source>
        <dbReference type="HAMAP-Rule" id="MF_02071"/>
    </source>
</evidence>
<dbReference type="SUPFAM" id="SSF50685">
    <property type="entry name" value="Barwin-like endoglucanases"/>
    <property type="match status" value="1"/>
</dbReference>
<comment type="similarity">
    <text evidence="3 4">Belongs to the RlpA family.</text>
</comment>
<feature type="chain" id="PRO_5019873699" description="Probable endolytic peptidoglycan transglycosylase RlpA" evidence="3">
    <location>
        <begin position="24"/>
        <end position="159"/>
    </location>
</feature>
<accession>A0A497V7Z3</accession>